<dbReference type="InterPro" id="IPR013216">
    <property type="entry name" value="Methyltransf_11"/>
</dbReference>
<evidence type="ECO:0000256" key="1">
    <source>
        <dbReference type="ARBA" id="ARBA00022603"/>
    </source>
</evidence>
<dbReference type="Pfam" id="PF08241">
    <property type="entry name" value="Methyltransf_11"/>
    <property type="match status" value="1"/>
</dbReference>
<proteinExistence type="predicted"/>
<evidence type="ECO:0000256" key="3">
    <source>
        <dbReference type="ARBA" id="ARBA00022691"/>
    </source>
</evidence>
<keyword evidence="1" id="KW-0489">Methyltransferase</keyword>
<keyword evidence="3" id="KW-0949">S-adenosyl-L-methionine</keyword>
<dbReference type="OrthoDB" id="9777638at2"/>
<dbReference type="InterPro" id="IPR020803">
    <property type="entry name" value="MeTfrase_dom"/>
</dbReference>
<protein>
    <recommendedName>
        <fullName evidence="4">Polyketide synthase-like methyltransferase domain-containing protein</fullName>
    </recommendedName>
</protein>
<accession>A0A7Z0WR71</accession>
<dbReference type="InterPro" id="IPR029063">
    <property type="entry name" value="SAM-dependent_MTases_sf"/>
</dbReference>
<evidence type="ECO:0000259" key="4">
    <source>
        <dbReference type="SMART" id="SM00828"/>
    </source>
</evidence>
<dbReference type="Proteomes" id="UP000185696">
    <property type="component" value="Unassembled WGS sequence"/>
</dbReference>
<evidence type="ECO:0000313" key="6">
    <source>
        <dbReference type="Proteomes" id="UP000185696"/>
    </source>
</evidence>
<feature type="domain" description="Polyketide synthase-like methyltransferase" evidence="4">
    <location>
        <begin position="45"/>
        <end position="271"/>
    </location>
</feature>
<comment type="caution">
    <text evidence="5">The sequence shown here is derived from an EMBL/GenBank/DDBJ whole genome shotgun (WGS) entry which is preliminary data.</text>
</comment>
<organism evidence="5 6">
    <name type="scientific">Actinophytocola xinjiangensis</name>
    <dbReference type="NCBI Taxonomy" id="485602"/>
    <lineage>
        <taxon>Bacteria</taxon>
        <taxon>Bacillati</taxon>
        <taxon>Actinomycetota</taxon>
        <taxon>Actinomycetes</taxon>
        <taxon>Pseudonocardiales</taxon>
        <taxon>Pseudonocardiaceae</taxon>
    </lineage>
</organism>
<dbReference type="InterPro" id="IPR050447">
    <property type="entry name" value="Erg6_SMT_methyltransf"/>
</dbReference>
<dbReference type="EMBL" id="MSIF01000002">
    <property type="protein sequence ID" value="OLF12956.1"/>
    <property type="molecule type" value="Genomic_DNA"/>
</dbReference>
<dbReference type="GO" id="GO:0008757">
    <property type="term" value="F:S-adenosylmethionine-dependent methyltransferase activity"/>
    <property type="evidence" value="ECO:0007669"/>
    <property type="project" value="InterPro"/>
</dbReference>
<dbReference type="RefSeq" id="WP_075131865.1">
    <property type="nucleotide sequence ID" value="NZ_MSIF01000002.1"/>
</dbReference>
<name>A0A7Z0WR71_9PSEU</name>
<evidence type="ECO:0000313" key="5">
    <source>
        <dbReference type="EMBL" id="OLF12956.1"/>
    </source>
</evidence>
<reference evidence="5 6" key="1">
    <citation type="submission" date="2016-12" db="EMBL/GenBank/DDBJ databases">
        <title>The draft genome sequence of Actinophytocola xinjiangensis.</title>
        <authorList>
            <person name="Wang W."/>
            <person name="Yuan L."/>
        </authorList>
    </citation>
    <scope>NUCLEOTIDE SEQUENCE [LARGE SCALE GENOMIC DNA]</scope>
    <source>
        <strain evidence="5 6">CGMCC 4.4663</strain>
    </source>
</reference>
<dbReference type="PANTHER" id="PTHR44068">
    <property type="entry name" value="ZGC:194242"/>
    <property type="match status" value="1"/>
</dbReference>
<dbReference type="CDD" id="cd02440">
    <property type="entry name" value="AdoMet_MTases"/>
    <property type="match status" value="1"/>
</dbReference>
<keyword evidence="6" id="KW-1185">Reference proteome</keyword>
<dbReference type="Gene3D" id="3.40.50.150">
    <property type="entry name" value="Vaccinia Virus protein VP39"/>
    <property type="match status" value="1"/>
</dbReference>
<dbReference type="AlphaFoldDB" id="A0A7Z0WR71"/>
<gene>
    <name evidence="5" type="ORF">BLA60_06815</name>
</gene>
<dbReference type="SUPFAM" id="SSF53335">
    <property type="entry name" value="S-adenosyl-L-methionine-dependent methyltransferases"/>
    <property type="match status" value="1"/>
</dbReference>
<evidence type="ECO:0000256" key="2">
    <source>
        <dbReference type="ARBA" id="ARBA00022679"/>
    </source>
</evidence>
<dbReference type="PANTHER" id="PTHR44068:SF11">
    <property type="entry name" value="GERANYL DIPHOSPHATE 2-C-METHYLTRANSFERASE"/>
    <property type="match status" value="1"/>
</dbReference>
<dbReference type="GO" id="GO:0032259">
    <property type="term" value="P:methylation"/>
    <property type="evidence" value="ECO:0007669"/>
    <property type="project" value="UniProtKB-KW"/>
</dbReference>
<dbReference type="SMART" id="SM00828">
    <property type="entry name" value="PKS_MT"/>
    <property type="match status" value="1"/>
</dbReference>
<keyword evidence="2" id="KW-0808">Transferase</keyword>
<sequence length="272" mass="29356">MTTDNTQPSAADVSGFYDVGTQVLMTIWSESFHVGYWHDDDDDTPNQQAVERMEDELFGRLGVSAGSRVLDVGCGIGTPAFRLARTTGAQVLGITIDPGEVELSNRRAAEQGLTGQVEFEHADALALPYPDDSFDAAVAIESLIHMDRVPALREIARVVRPGGAIVISDLLQREELAAAEQAELAKILEAMALTPINTLDSYRDLVSASGLTLLELADITPHTHRTGTAMAESAKENYDDLVGRFGDEAVGVLEHMMNPMMETGMLLAVVRS</sequence>